<dbReference type="Proteomes" id="UP000236755">
    <property type="component" value="Unassembled WGS sequence"/>
</dbReference>
<dbReference type="AlphaFoldDB" id="A0A1H3W7J5"/>
<reference evidence="2 3" key="1">
    <citation type="submission" date="2016-10" db="EMBL/GenBank/DDBJ databases">
        <authorList>
            <person name="de Groot N.N."/>
        </authorList>
    </citation>
    <scope>NUCLEOTIDE SEQUENCE [LARGE SCALE GENOMIC DNA]</scope>
    <source>
        <strain evidence="2 3">CGMCC 1.8712</strain>
    </source>
</reference>
<organism evidence="2 3">
    <name type="scientific">Haloplanus vescus</name>
    <dbReference type="NCBI Taxonomy" id="555874"/>
    <lineage>
        <taxon>Archaea</taxon>
        <taxon>Methanobacteriati</taxon>
        <taxon>Methanobacteriota</taxon>
        <taxon>Stenosarchaea group</taxon>
        <taxon>Halobacteria</taxon>
        <taxon>Halobacteriales</taxon>
        <taxon>Haloferacaceae</taxon>
        <taxon>Haloplanus</taxon>
    </lineage>
</organism>
<protein>
    <recommendedName>
        <fullName evidence="1">DUF8152 domain-containing protein</fullName>
    </recommendedName>
</protein>
<dbReference type="Pfam" id="PF26479">
    <property type="entry name" value="DUF8152"/>
    <property type="match status" value="1"/>
</dbReference>
<name>A0A1H3W7J5_9EURY</name>
<feature type="domain" description="DUF8152" evidence="1">
    <location>
        <begin position="6"/>
        <end position="90"/>
    </location>
</feature>
<keyword evidence="3" id="KW-1185">Reference proteome</keyword>
<evidence type="ECO:0000259" key="1">
    <source>
        <dbReference type="Pfam" id="PF26479"/>
    </source>
</evidence>
<proteinExistence type="predicted"/>
<gene>
    <name evidence="2" type="ORF">SAMN04488065_0582</name>
</gene>
<dbReference type="STRING" id="555874.SAMN04488065_0582"/>
<sequence>MTDADVRELHDHLDATAELPVRPAASVRLGEAAAIAADVADADLPREVVVERVQKVASLLDGIETTGNERATDHVVAARRAATRILDESENG</sequence>
<dbReference type="EMBL" id="FNQT01000001">
    <property type="protein sequence ID" value="SDZ82312.1"/>
    <property type="molecule type" value="Genomic_DNA"/>
</dbReference>
<evidence type="ECO:0000313" key="2">
    <source>
        <dbReference type="EMBL" id="SDZ82312.1"/>
    </source>
</evidence>
<evidence type="ECO:0000313" key="3">
    <source>
        <dbReference type="Proteomes" id="UP000236755"/>
    </source>
</evidence>
<accession>A0A1H3W7J5</accession>
<dbReference type="OrthoDB" id="204708at2157"/>
<dbReference type="InterPro" id="IPR058465">
    <property type="entry name" value="DUF8152"/>
</dbReference>